<proteinExistence type="predicted"/>
<accession>H8ZC44</accession>
<dbReference type="AlphaFoldDB" id="H8ZC44"/>
<feature type="compositionally biased region" description="Basic and acidic residues" evidence="1">
    <location>
        <begin position="94"/>
        <end position="108"/>
    </location>
</feature>
<sequence>MENPFIQREVNDLKKQLSKKIKEMVEEGRDGISPKINEHGKYITRLFVAIKDFFLTLWHMLKYVFCCSDASVYTQDMKNLSIIIEQAAQIKGNPDNRDSRSDEAHTDELDQNIPTHLDGKAKFKEISVHSVKLNMNKAAEQLKKGIKSPVTPNRKRYIVIAVILLIANGIFLYAWISMIYNTLFNYTPEKIQIDKSIINESKAHEETIRRYNILYGNDPVEAKKIADSYKGATA</sequence>
<name>H8ZC44_NEMA1</name>
<reference evidence="3" key="1">
    <citation type="submission" date="2011-03" db="EMBL/GenBank/DDBJ databases">
        <title>The Genome Sequence of Nematocida sp1 strain ERTm2.</title>
        <authorList>
            <consortium name="The Broad Institute Genome Sequencing Platform"/>
            <consortium name="The Broad Institute Genome Sequencing Center for Infectious Disease"/>
            <person name="Cuomo C."/>
            <person name="Troemel E."/>
            <person name="Young S.K."/>
            <person name="Zeng Q."/>
            <person name="Gargeya S."/>
            <person name="Fitzgerald M."/>
            <person name="Haas B."/>
            <person name="Abouelleil A."/>
            <person name="Alvarado L."/>
            <person name="Arachchi H.M."/>
            <person name="Berlin A."/>
            <person name="Brown A."/>
            <person name="Chapman S.B."/>
            <person name="Chen Z."/>
            <person name="Dunbar C."/>
            <person name="Freedman E."/>
            <person name="Gearin G."/>
            <person name="Gellesch M."/>
            <person name="Goldberg J."/>
            <person name="Griggs A."/>
            <person name="Gujja S."/>
            <person name="Heilman E.R."/>
            <person name="Heiman D."/>
            <person name="Howarth C."/>
            <person name="Larson L."/>
            <person name="Lui A."/>
            <person name="MacDonald P.J.P."/>
            <person name="Mehta T."/>
            <person name="Montmayeur A."/>
            <person name="Murphy C."/>
            <person name="Neiman D."/>
            <person name="Pearson M."/>
            <person name="Priest M."/>
            <person name="Roberts A."/>
            <person name="Saif S."/>
            <person name="Shea T."/>
            <person name="Shenoy N."/>
            <person name="Sisk P."/>
            <person name="Stolte C."/>
            <person name="Sykes S."/>
            <person name="White J."/>
            <person name="Yandava C."/>
            <person name="Wortman J."/>
            <person name="Nusbaum C."/>
            <person name="Birren B."/>
        </authorList>
    </citation>
    <scope>NUCLEOTIDE SEQUENCE</scope>
    <source>
        <strain evidence="3">ERTm2</strain>
    </source>
</reference>
<dbReference type="HOGENOM" id="CLU_1078037_0_0_1"/>
<keyword evidence="2" id="KW-0472">Membrane</keyword>
<evidence type="ECO:0000313" key="3">
    <source>
        <dbReference type="EMBL" id="EHY65680.1"/>
    </source>
</evidence>
<keyword evidence="2" id="KW-1133">Transmembrane helix</keyword>
<gene>
    <name evidence="3" type="ORF">NERG_01287</name>
</gene>
<evidence type="ECO:0000256" key="1">
    <source>
        <dbReference type="SAM" id="MobiDB-lite"/>
    </source>
</evidence>
<organism evidence="3">
    <name type="scientific">Nematocida ausubeli (strain ATCC PRA-371 / ERTm2)</name>
    <name type="common">Nematode killer fungus</name>
    <dbReference type="NCBI Taxonomy" id="1913371"/>
    <lineage>
        <taxon>Eukaryota</taxon>
        <taxon>Fungi</taxon>
        <taxon>Fungi incertae sedis</taxon>
        <taxon>Microsporidia</taxon>
        <taxon>Nematocida</taxon>
    </lineage>
</organism>
<feature type="transmembrane region" description="Helical" evidence="2">
    <location>
        <begin position="157"/>
        <end position="176"/>
    </location>
</feature>
<evidence type="ECO:0000256" key="2">
    <source>
        <dbReference type="SAM" id="Phobius"/>
    </source>
</evidence>
<protein>
    <submittedName>
        <fullName evidence="3">Uncharacterized protein</fullName>
    </submittedName>
</protein>
<dbReference type="EMBL" id="JH604635">
    <property type="protein sequence ID" value="EHY65680.1"/>
    <property type="molecule type" value="Genomic_DNA"/>
</dbReference>
<keyword evidence="2" id="KW-0812">Transmembrane</keyword>
<dbReference type="Proteomes" id="UP000005622">
    <property type="component" value="Unassembled WGS sequence"/>
</dbReference>
<feature type="region of interest" description="Disordered" evidence="1">
    <location>
        <begin position="91"/>
        <end position="111"/>
    </location>
</feature>